<evidence type="ECO:0000256" key="4">
    <source>
        <dbReference type="ARBA" id="ARBA00051722"/>
    </source>
</evidence>
<dbReference type="PANTHER" id="PTHR39181">
    <property type="entry name" value="TYROSINE-PROTEIN PHOSPHATASE YWQE"/>
    <property type="match status" value="1"/>
</dbReference>
<keyword evidence="3 5" id="KW-0904">Protein phosphatase</keyword>
<dbReference type="Proteomes" id="UP000677918">
    <property type="component" value="Unassembled WGS sequence"/>
</dbReference>
<keyword evidence="2 5" id="KW-0378">Hydrolase</keyword>
<comment type="similarity">
    <text evidence="1 5">Belongs to the metallo-dependent hydrolases superfamily. CpsB/CapC family.</text>
</comment>
<reference evidence="7" key="1">
    <citation type="submission" date="2021-04" db="EMBL/GenBank/DDBJ databases">
        <title>Draft genome sequence of Xylanibacillus composti strain K13.</title>
        <authorList>
            <person name="Uke A."/>
            <person name="Chhe C."/>
            <person name="Baramee S."/>
            <person name="Kosugi A."/>
        </authorList>
    </citation>
    <scope>NUCLEOTIDE SEQUENCE</scope>
    <source>
        <strain evidence="7">K13</strain>
    </source>
</reference>
<protein>
    <recommendedName>
        <fullName evidence="5">Tyrosine-protein phosphatase</fullName>
        <ecNumber evidence="5">3.1.3.48</ecNumber>
    </recommendedName>
</protein>
<dbReference type="SUPFAM" id="SSF89550">
    <property type="entry name" value="PHP domain-like"/>
    <property type="match status" value="1"/>
</dbReference>
<organism evidence="7 8">
    <name type="scientific">Xylanibacillus composti</name>
    <dbReference type="NCBI Taxonomy" id="1572762"/>
    <lineage>
        <taxon>Bacteria</taxon>
        <taxon>Bacillati</taxon>
        <taxon>Bacillota</taxon>
        <taxon>Bacilli</taxon>
        <taxon>Bacillales</taxon>
        <taxon>Paenibacillaceae</taxon>
        <taxon>Xylanibacillus</taxon>
    </lineage>
</organism>
<dbReference type="GO" id="GO:0004725">
    <property type="term" value="F:protein tyrosine phosphatase activity"/>
    <property type="evidence" value="ECO:0007669"/>
    <property type="project" value="UniProtKB-UniRule"/>
</dbReference>
<dbReference type="PANTHER" id="PTHR39181:SF1">
    <property type="entry name" value="TYROSINE-PROTEIN PHOSPHATASE YWQE"/>
    <property type="match status" value="1"/>
</dbReference>
<sequence>MIDIHCHILSDLDDGAGDMRESVEMARIAFEDGIRHIVATPHFTLAYRNTAARVQRKVRELQQELDRQGIAVTIHPGNEVRLESKAFIYDQAKSDQFSYLDPAQNYVLLEQRWSDFNPETLEVVKWFLRRNTRPIVPHPERHVFFRRQPELVEQLIQAGMWTQVTADSLNGNNGEEVRRFAEWLLANDYVHVLATDAHNVRRKPNLSSGYDAVRKLAGNRRAEQIMERTQRILFPKS</sequence>
<evidence type="ECO:0000313" key="7">
    <source>
        <dbReference type="EMBL" id="GIQ67371.1"/>
    </source>
</evidence>
<dbReference type="RefSeq" id="WP_213409972.1">
    <property type="nucleotide sequence ID" value="NZ_BOVK01000003.1"/>
</dbReference>
<evidence type="ECO:0000256" key="5">
    <source>
        <dbReference type="PIRNR" id="PIRNR016557"/>
    </source>
</evidence>
<dbReference type="Pfam" id="PF19567">
    <property type="entry name" value="CpsB_CapC"/>
    <property type="match status" value="1"/>
</dbReference>
<comment type="catalytic activity">
    <reaction evidence="4 5">
        <text>O-phospho-L-tyrosyl-[protein] + H2O = L-tyrosyl-[protein] + phosphate</text>
        <dbReference type="Rhea" id="RHEA:10684"/>
        <dbReference type="Rhea" id="RHEA-COMP:10136"/>
        <dbReference type="Rhea" id="RHEA-COMP:20101"/>
        <dbReference type="ChEBI" id="CHEBI:15377"/>
        <dbReference type="ChEBI" id="CHEBI:43474"/>
        <dbReference type="ChEBI" id="CHEBI:46858"/>
        <dbReference type="ChEBI" id="CHEBI:61978"/>
        <dbReference type="EC" id="3.1.3.48"/>
    </reaction>
</comment>
<dbReference type="EC" id="3.1.3.48" evidence="5"/>
<dbReference type="EMBL" id="BOVK01000003">
    <property type="protein sequence ID" value="GIQ67371.1"/>
    <property type="molecule type" value="Genomic_DNA"/>
</dbReference>
<feature type="coiled-coil region" evidence="6">
    <location>
        <begin position="44"/>
        <end position="71"/>
    </location>
</feature>
<comment type="caution">
    <text evidence="7">The sequence shown here is derived from an EMBL/GenBank/DDBJ whole genome shotgun (WGS) entry which is preliminary data.</text>
</comment>
<dbReference type="InterPro" id="IPR016667">
    <property type="entry name" value="Caps_polysacc_synth_CpsB/CapC"/>
</dbReference>
<proteinExistence type="inferred from homology"/>
<keyword evidence="8" id="KW-1185">Reference proteome</keyword>
<dbReference type="GO" id="GO:0030145">
    <property type="term" value="F:manganese ion binding"/>
    <property type="evidence" value="ECO:0007669"/>
    <property type="project" value="UniProtKB-UniRule"/>
</dbReference>
<dbReference type="PIRSF" id="PIRSF016557">
    <property type="entry name" value="Caps_synth_CpsB"/>
    <property type="match status" value="1"/>
</dbReference>
<dbReference type="AlphaFoldDB" id="A0A8J4M1B7"/>
<accession>A0A8J4M1B7</accession>
<evidence type="ECO:0000313" key="8">
    <source>
        <dbReference type="Proteomes" id="UP000677918"/>
    </source>
</evidence>
<evidence type="ECO:0000256" key="3">
    <source>
        <dbReference type="ARBA" id="ARBA00022912"/>
    </source>
</evidence>
<dbReference type="Gene3D" id="3.20.20.140">
    <property type="entry name" value="Metal-dependent hydrolases"/>
    <property type="match status" value="1"/>
</dbReference>
<dbReference type="InterPro" id="IPR016195">
    <property type="entry name" value="Pol/histidinol_Pase-like"/>
</dbReference>
<evidence type="ECO:0000256" key="1">
    <source>
        <dbReference type="ARBA" id="ARBA00005750"/>
    </source>
</evidence>
<gene>
    <name evidence="7" type="ORF">XYCOK13_01950</name>
</gene>
<name>A0A8J4M1B7_9BACL</name>
<evidence type="ECO:0000256" key="2">
    <source>
        <dbReference type="ARBA" id="ARBA00022801"/>
    </source>
</evidence>
<evidence type="ECO:0000256" key="6">
    <source>
        <dbReference type="SAM" id="Coils"/>
    </source>
</evidence>
<keyword evidence="6" id="KW-0175">Coiled coil</keyword>